<reference evidence="5 6" key="1">
    <citation type="submission" date="2023-04" db="EMBL/GenBank/DDBJ databases">
        <title>Fusibacter bizertensis strain WBS, isolated from littoral bottom sediments of the Arctic seas - biochemical and genomic analysis.</title>
        <authorList>
            <person name="Brioukhanov A.L."/>
        </authorList>
    </citation>
    <scope>NUCLEOTIDE SEQUENCE [LARGE SCALE GENOMIC DNA]</scope>
    <source>
        <strain evidence="5 6">WBS</strain>
    </source>
</reference>
<gene>
    <name evidence="5" type="ORF">QE109_11300</name>
</gene>
<evidence type="ECO:0000256" key="3">
    <source>
        <dbReference type="ARBA" id="ARBA00022898"/>
    </source>
</evidence>
<proteinExistence type="inferred from homology"/>
<dbReference type="InterPro" id="IPR001597">
    <property type="entry name" value="ArAA_b-elim_lyase/Thr_aldolase"/>
</dbReference>
<dbReference type="Gene3D" id="3.40.640.10">
    <property type="entry name" value="Type I PLP-dependent aspartate aminotransferase-like (Major domain)"/>
    <property type="match status" value="1"/>
</dbReference>
<accession>A0ABT6NE83</accession>
<dbReference type="PANTHER" id="PTHR48097:SF5">
    <property type="entry name" value="LOW SPECIFICITY L-THREONINE ALDOLASE"/>
    <property type="match status" value="1"/>
</dbReference>
<protein>
    <submittedName>
        <fullName evidence="5">Beta-eliminating lyase-related protein</fullName>
    </submittedName>
</protein>
<dbReference type="Pfam" id="PF01212">
    <property type="entry name" value="Beta_elim_lyase"/>
    <property type="match status" value="1"/>
</dbReference>
<comment type="similarity">
    <text evidence="2">Belongs to the threonine aldolase family.</text>
</comment>
<keyword evidence="3" id="KW-0663">Pyridoxal phosphate</keyword>
<dbReference type="InterPro" id="IPR015422">
    <property type="entry name" value="PyrdxlP-dep_Trfase_small"/>
</dbReference>
<dbReference type="Proteomes" id="UP001158045">
    <property type="component" value="Unassembled WGS sequence"/>
</dbReference>
<feature type="domain" description="Aromatic amino acid beta-eliminating lyase/threonine aldolase" evidence="4">
    <location>
        <begin position="26"/>
        <end position="290"/>
    </location>
</feature>
<dbReference type="GO" id="GO:0016829">
    <property type="term" value="F:lyase activity"/>
    <property type="evidence" value="ECO:0007669"/>
    <property type="project" value="UniProtKB-KW"/>
</dbReference>
<sequence length="343" mass="38264">MLYFMNDYSEGAHAKVLDALIKTNMQQHVGYGMDEITGDAKMLIKKSINRLDADVHLTVAGTQTNTIAIAHFLRPYEAVIATDLGHISVHETGAIEATGHKIIEMTSKDGILTPAMIDAAILKHADEHWVLPRLVYISNATEMGTIYTKTMLEDLRKTCDQYGLYLYLDGARLANALTCADNDMTIEDVANLTDAFTIGGTKNGILFGEALVVTNNALKEHMRFSIKQRGALLAKGRLLGVQFKALFEDDLYFKIAKHTNEMAMLLKNGVLELGYKLVTPPSTNLIFVVLPNSVHAKLKELCHYEAEQPYDENNMEARFVTSWATPKEDVLQLLKLLKDFKEI</sequence>
<dbReference type="SUPFAM" id="SSF53383">
    <property type="entry name" value="PLP-dependent transferases"/>
    <property type="match status" value="1"/>
</dbReference>
<evidence type="ECO:0000259" key="4">
    <source>
        <dbReference type="Pfam" id="PF01212"/>
    </source>
</evidence>
<evidence type="ECO:0000313" key="6">
    <source>
        <dbReference type="Proteomes" id="UP001158045"/>
    </source>
</evidence>
<dbReference type="PANTHER" id="PTHR48097">
    <property type="entry name" value="L-THREONINE ALDOLASE-RELATED"/>
    <property type="match status" value="1"/>
</dbReference>
<evidence type="ECO:0000256" key="1">
    <source>
        <dbReference type="ARBA" id="ARBA00001933"/>
    </source>
</evidence>
<comment type="cofactor">
    <cofactor evidence="1">
        <name>pyridoxal 5'-phosphate</name>
        <dbReference type="ChEBI" id="CHEBI:597326"/>
    </cofactor>
</comment>
<comment type="caution">
    <text evidence="5">The sequence shown here is derived from an EMBL/GenBank/DDBJ whole genome shotgun (WGS) entry which is preliminary data.</text>
</comment>
<keyword evidence="6" id="KW-1185">Reference proteome</keyword>
<organism evidence="5 6">
    <name type="scientific">Fusibacter bizertensis</name>
    <dbReference type="NCBI Taxonomy" id="1488331"/>
    <lineage>
        <taxon>Bacteria</taxon>
        <taxon>Bacillati</taxon>
        <taxon>Bacillota</taxon>
        <taxon>Clostridia</taxon>
        <taxon>Eubacteriales</taxon>
        <taxon>Eubacteriales Family XII. Incertae Sedis</taxon>
        <taxon>Fusibacter</taxon>
    </lineage>
</organism>
<evidence type="ECO:0000256" key="2">
    <source>
        <dbReference type="ARBA" id="ARBA00006966"/>
    </source>
</evidence>
<dbReference type="RefSeq" id="WP_281094629.1">
    <property type="nucleotide sequence ID" value="NZ_JARYZI010000007.1"/>
</dbReference>
<evidence type="ECO:0000313" key="5">
    <source>
        <dbReference type="EMBL" id="MDH8678738.1"/>
    </source>
</evidence>
<dbReference type="EMBL" id="JARYZI010000007">
    <property type="protein sequence ID" value="MDH8678738.1"/>
    <property type="molecule type" value="Genomic_DNA"/>
</dbReference>
<keyword evidence="5" id="KW-0456">Lyase</keyword>
<dbReference type="InterPro" id="IPR015424">
    <property type="entry name" value="PyrdxlP-dep_Trfase"/>
</dbReference>
<dbReference type="InterPro" id="IPR015421">
    <property type="entry name" value="PyrdxlP-dep_Trfase_major"/>
</dbReference>
<name>A0ABT6NE83_9FIRM</name>
<dbReference type="Gene3D" id="3.90.1150.10">
    <property type="entry name" value="Aspartate Aminotransferase, domain 1"/>
    <property type="match status" value="1"/>
</dbReference>